<evidence type="ECO:0000259" key="7">
    <source>
        <dbReference type="PROSITE" id="PS50090"/>
    </source>
</evidence>
<dbReference type="AlphaFoldDB" id="A0AAV5IAB1"/>
<keyword evidence="2" id="KW-0805">Transcription regulation</keyword>
<evidence type="ECO:0000256" key="1">
    <source>
        <dbReference type="ARBA" id="ARBA00004123"/>
    </source>
</evidence>
<evidence type="ECO:0000313" key="8">
    <source>
        <dbReference type="EMBL" id="GKU95952.1"/>
    </source>
</evidence>
<evidence type="ECO:0000256" key="4">
    <source>
        <dbReference type="ARBA" id="ARBA00023163"/>
    </source>
</evidence>
<organism evidence="8 9">
    <name type="scientific">Rubroshorea leprosula</name>
    <dbReference type="NCBI Taxonomy" id="152421"/>
    <lineage>
        <taxon>Eukaryota</taxon>
        <taxon>Viridiplantae</taxon>
        <taxon>Streptophyta</taxon>
        <taxon>Embryophyta</taxon>
        <taxon>Tracheophyta</taxon>
        <taxon>Spermatophyta</taxon>
        <taxon>Magnoliopsida</taxon>
        <taxon>eudicotyledons</taxon>
        <taxon>Gunneridae</taxon>
        <taxon>Pentapetalae</taxon>
        <taxon>rosids</taxon>
        <taxon>malvids</taxon>
        <taxon>Malvales</taxon>
        <taxon>Dipterocarpaceae</taxon>
        <taxon>Rubroshorea</taxon>
    </lineage>
</organism>
<evidence type="ECO:0000256" key="6">
    <source>
        <dbReference type="SAM" id="Phobius"/>
    </source>
</evidence>
<name>A0AAV5IAB1_9ROSI</name>
<dbReference type="InterPro" id="IPR001005">
    <property type="entry name" value="SANT/Myb"/>
</dbReference>
<evidence type="ECO:0000256" key="5">
    <source>
        <dbReference type="ARBA" id="ARBA00023242"/>
    </source>
</evidence>
<dbReference type="FunFam" id="1.10.10.60:FF:000032">
    <property type="entry name" value="Zinc finger and SCAN domain-containing 20"/>
    <property type="match status" value="1"/>
</dbReference>
<feature type="domain" description="Myb-like" evidence="7">
    <location>
        <begin position="24"/>
        <end position="88"/>
    </location>
</feature>
<dbReference type="CDD" id="cd12203">
    <property type="entry name" value="GT1"/>
    <property type="match status" value="1"/>
</dbReference>
<dbReference type="GO" id="GO:0003677">
    <property type="term" value="F:DNA binding"/>
    <property type="evidence" value="ECO:0007669"/>
    <property type="project" value="UniProtKB-KW"/>
</dbReference>
<keyword evidence="6" id="KW-1133">Transmembrane helix</keyword>
<dbReference type="GO" id="GO:0005634">
    <property type="term" value="C:nucleus"/>
    <property type="evidence" value="ECO:0007669"/>
    <property type="project" value="UniProtKB-SubCell"/>
</dbReference>
<feature type="transmembrane region" description="Helical" evidence="6">
    <location>
        <begin position="115"/>
        <end position="132"/>
    </location>
</feature>
<dbReference type="PROSITE" id="PS50090">
    <property type="entry name" value="MYB_LIKE"/>
    <property type="match status" value="1"/>
</dbReference>
<dbReference type="PANTHER" id="PTHR21654">
    <property type="entry name" value="FI21293P1"/>
    <property type="match status" value="1"/>
</dbReference>
<protein>
    <recommendedName>
        <fullName evidence="7">Myb-like domain-containing protein</fullName>
    </recommendedName>
</protein>
<dbReference type="PANTHER" id="PTHR21654:SF84">
    <property type="entry name" value="SI:DKEY-66I24.7"/>
    <property type="match status" value="1"/>
</dbReference>
<keyword evidence="6" id="KW-0812">Transmembrane</keyword>
<dbReference type="Gene3D" id="1.10.10.60">
    <property type="entry name" value="Homeodomain-like"/>
    <property type="match status" value="1"/>
</dbReference>
<gene>
    <name evidence="8" type="ORF">SLEP1_g9246</name>
</gene>
<keyword evidence="4" id="KW-0804">Transcription</keyword>
<evidence type="ECO:0000313" key="9">
    <source>
        <dbReference type="Proteomes" id="UP001054252"/>
    </source>
</evidence>
<reference evidence="8 9" key="1">
    <citation type="journal article" date="2021" name="Commun. Biol.">
        <title>The genome of Shorea leprosula (Dipterocarpaceae) highlights the ecological relevance of drought in aseasonal tropical rainforests.</title>
        <authorList>
            <person name="Ng K.K.S."/>
            <person name="Kobayashi M.J."/>
            <person name="Fawcett J.A."/>
            <person name="Hatakeyama M."/>
            <person name="Paape T."/>
            <person name="Ng C.H."/>
            <person name="Ang C.C."/>
            <person name="Tnah L.H."/>
            <person name="Lee C.T."/>
            <person name="Nishiyama T."/>
            <person name="Sese J."/>
            <person name="O'Brien M.J."/>
            <person name="Copetti D."/>
            <person name="Mohd Noor M.I."/>
            <person name="Ong R.C."/>
            <person name="Putra M."/>
            <person name="Sireger I.Z."/>
            <person name="Indrioko S."/>
            <person name="Kosugi Y."/>
            <person name="Izuno A."/>
            <person name="Isagi Y."/>
            <person name="Lee S.L."/>
            <person name="Shimizu K.K."/>
        </authorList>
    </citation>
    <scope>NUCLEOTIDE SEQUENCE [LARGE SCALE GENOMIC DNA]</scope>
    <source>
        <strain evidence="8">214</strain>
    </source>
</reference>
<comment type="subcellular location">
    <subcellularLocation>
        <location evidence="1">Nucleus</location>
    </subcellularLocation>
</comment>
<keyword evidence="3" id="KW-0238">DNA-binding</keyword>
<proteinExistence type="predicted"/>
<evidence type="ECO:0000256" key="2">
    <source>
        <dbReference type="ARBA" id="ARBA00023015"/>
    </source>
</evidence>
<keyword evidence="5" id="KW-0539">Nucleus</keyword>
<dbReference type="InterPro" id="IPR044822">
    <property type="entry name" value="Myb_DNA-bind_4"/>
</dbReference>
<keyword evidence="9" id="KW-1185">Reference proteome</keyword>
<dbReference type="EMBL" id="BPVZ01000009">
    <property type="protein sequence ID" value="GKU95952.1"/>
    <property type="molecule type" value="Genomic_DNA"/>
</dbReference>
<dbReference type="GO" id="GO:0006355">
    <property type="term" value="P:regulation of DNA-templated transcription"/>
    <property type="evidence" value="ECO:0007669"/>
    <property type="project" value="UniProtKB-ARBA"/>
</dbReference>
<dbReference type="Proteomes" id="UP001054252">
    <property type="component" value="Unassembled WGS sequence"/>
</dbReference>
<keyword evidence="6" id="KW-0472">Membrane</keyword>
<accession>A0AAV5IAB1</accession>
<evidence type="ECO:0000256" key="3">
    <source>
        <dbReference type="ARBA" id="ARBA00023125"/>
    </source>
</evidence>
<sequence length="136" mass="15363">MFGGGETEPLGRIGMMASSILSSQQPTQQPQWGQEETRELIAIRGELERDFTVSKRTKALWEVVSAGMRERGYIRTPDQCKCKWKNLLSRYKVTGSLCIFGIFRGLESSVIGNEFAFVLSLFLGAVHLFRMINALR</sequence>
<comment type="caution">
    <text evidence="8">The sequence shown here is derived from an EMBL/GenBank/DDBJ whole genome shotgun (WGS) entry which is preliminary data.</text>
</comment>
<dbReference type="Pfam" id="PF13837">
    <property type="entry name" value="Myb_DNA-bind_4"/>
    <property type="match status" value="1"/>
</dbReference>